<organism evidence="2 3">
    <name type="scientific">Paramecium octaurelia</name>
    <dbReference type="NCBI Taxonomy" id="43137"/>
    <lineage>
        <taxon>Eukaryota</taxon>
        <taxon>Sar</taxon>
        <taxon>Alveolata</taxon>
        <taxon>Ciliophora</taxon>
        <taxon>Intramacronucleata</taxon>
        <taxon>Oligohymenophorea</taxon>
        <taxon>Peniculida</taxon>
        <taxon>Parameciidae</taxon>
        <taxon>Paramecium</taxon>
    </lineage>
</organism>
<name>A0A8S1T7Q7_PAROT</name>
<feature type="transmembrane region" description="Helical" evidence="1">
    <location>
        <begin position="67"/>
        <end position="94"/>
    </location>
</feature>
<dbReference type="OrthoDB" id="303102at2759"/>
<feature type="transmembrane region" description="Helical" evidence="1">
    <location>
        <begin position="194"/>
        <end position="213"/>
    </location>
</feature>
<sequence>MELKIDERSDVIRQEEFKDIDVSNWNEFGAILLLSAGANFLLIKIFQRIQNLFLWKSEDPKNNPSKMLTVNCLLVMTILFKLFSCYYSIAGFFFSQIWRWDCESQITSLTISPSFYIIIQICQAQTLNLTFCFCSNLWLKLWRMKLRIEQNKSLLSLTNILQIFLSALIVIIPILTITSLILESYVNNIREYCLGALTMLSTVSFAFICIILYSKLKDQYSVGDHYRTNLKFLSAAVIICTLLRPSFNFLFSQEFFWRLKPGLECEADDGTIIQRLPDLGFNWAIFQLMYSCITDFIPIYILSLLFSPNITKRKTLVNVSDGWDTGLE</sequence>
<evidence type="ECO:0000313" key="3">
    <source>
        <dbReference type="Proteomes" id="UP000683925"/>
    </source>
</evidence>
<evidence type="ECO:0000313" key="2">
    <source>
        <dbReference type="EMBL" id="CAD8148303.1"/>
    </source>
</evidence>
<evidence type="ECO:0000256" key="1">
    <source>
        <dbReference type="SAM" id="Phobius"/>
    </source>
</evidence>
<feature type="transmembrane region" description="Helical" evidence="1">
    <location>
        <begin position="28"/>
        <end position="46"/>
    </location>
</feature>
<accession>A0A8S1T7Q7</accession>
<feature type="transmembrane region" description="Helical" evidence="1">
    <location>
        <begin position="284"/>
        <end position="306"/>
    </location>
</feature>
<gene>
    <name evidence="2" type="ORF">POCTA_138.1.T0210047</name>
</gene>
<feature type="transmembrane region" description="Helical" evidence="1">
    <location>
        <begin position="233"/>
        <end position="251"/>
    </location>
</feature>
<keyword evidence="3" id="KW-1185">Reference proteome</keyword>
<reference evidence="2" key="1">
    <citation type="submission" date="2021-01" db="EMBL/GenBank/DDBJ databases">
        <authorList>
            <consortium name="Genoscope - CEA"/>
            <person name="William W."/>
        </authorList>
    </citation>
    <scope>NUCLEOTIDE SEQUENCE</scope>
</reference>
<dbReference type="OMA" id="KDQYSVG"/>
<comment type="caution">
    <text evidence="2">The sequence shown here is derived from an EMBL/GenBank/DDBJ whole genome shotgun (WGS) entry which is preliminary data.</text>
</comment>
<keyword evidence="1" id="KW-1133">Transmembrane helix</keyword>
<proteinExistence type="predicted"/>
<dbReference type="AlphaFoldDB" id="A0A8S1T7Q7"/>
<dbReference type="EMBL" id="CAJJDP010000021">
    <property type="protein sequence ID" value="CAD8148303.1"/>
    <property type="molecule type" value="Genomic_DNA"/>
</dbReference>
<feature type="transmembrane region" description="Helical" evidence="1">
    <location>
        <begin position="114"/>
        <end position="139"/>
    </location>
</feature>
<keyword evidence="1" id="KW-0472">Membrane</keyword>
<protein>
    <submittedName>
        <fullName evidence="2">Uncharacterized protein</fullName>
    </submittedName>
</protein>
<dbReference type="Proteomes" id="UP000683925">
    <property type="component" value="Unassembled WGS sequence"/>
</dbReference>
<feature type="transmembrane region" description="Helical" evidence="1">
    <location>
        <begin position="160"/>
        <end position="182"/>
    </location>
</feature>
<keyword evidence="1" id="KW-0812">Transmembrane</keyword>